<dbReference type="AlphaFoldDB" id="A0AA88DEH5"/>
<comment type="caution">
    <text evidence="1">The sequence shown here is derived from an EMBL/GenBank/DDBJ whole genome shotgun (WGS) entry which is preliminary data.</text>
</comment>
<name>A0AA88DEH5_FICCA</name>
<dbReference type="EMBL" id="BTGU01000041">
    <property type="protein sequence ID" value="GMN52212.1"/>
    <property type="molecule type" value="Genomic_DNA"/>
</dbReference>
<organism evidence="1 2">
    <name type="scientific">Ficus carica</name>
    <name type="common">Common fig</name>
    <dbReference type="NCBI Taxonomy" id="3494"/>
    <lineage>
        <taxon>Eukaryota</taxon>
        <taxon>Viridiplantae</taxon>
        <taxon>Streptophyta</taxon>
        <taxon>Embryophyta</taxon>
        <taxon>Tracheophyta</taxon>
        <taxon>Spermatophyta</taxon>
        <taxon>Magnoliopsida</taxon>
        <taxon>eudicotyledons</taxon>
        <taxon>Gunneridae</taxon>
        <taxon>Pentapetalae</taxon>
        <taxon>rosids</taxon>
        <taxon>fabids</taxon>
        <taxon>Rosales</taxon>
        <taxon>Moraceae</taxon>
        <taxon>Ficeae</taxon>
        <taxon>Ficus</taxon>
    </lineage>
</organism>
<keyword evidence="2" id="KW-1185">Reference proteome</keyword>
<proteinExistence type="predicted"/>
<evidence type="ECO:0000313" key="1">
    <source>
        <dbReference type="EMBL" id="GMN52212.1"/>
    </source>
</evidence>
<sequence>MSSSPLQLSFGPPVPLQVYSLPSVQLTYSKLGCSPSVLDVLRAPIRLRSSSRYSRSVEYQNGLRANTLSLLNTQIFLSRLKPQKRDSHKRILEKTKPRYKMLTRYICLILRPDLPKTHTENLPLVCYL</sequence>
<protein>
    <submittedName>
        <fullName evidence="1">Uncharacterized protein</fullName>
    </submittedName>
</protein>
<accession>A0AA88DEH5</accession>
<evidence type="ECO:0000313" key="2">
    <source>
        <dbReference type="Proteomes" id="UP001187192"/>
    </source>
</evidence>
<gene>
    <name evidence="1" type="ORF">TIFTF001_021357</name>
</gene>
<dbReference type="Proteomes" id="UP001187192">
    <property type="component" value="Unassembled WGS sequence"/>
</dbReference>
<reference evidence="1" key="1">
    <citation type="submission" date="2023-07" db="EMBL/GenBank/DDBJ databases">
        <title>draft genome sequence of fig (Ficus carica).</title>
        <authorList>
            <person name="Takahashi T."/>
            <person name="Nishimura K."/>
        </authorList>
    </citation>
    <scope>NUCLEOTIDE SEQUENCE</scope>
</reference>